<sequence length="188" mass="20833">MINIAIFASGSGTNAEEIIRYFVLSEKYKVALVFSNRPKAGVLERAKRLGVPFEVLEKKDLTGPALMALMKRYEIDFIVLAGFLCMVPDELTKAYPKRIVNIHPALLPKFGGKGMYGAHVHEAVVAAGEKETGITIHYINECYDEGEIIFQKSCPVSPEDTPEMVATKVHALEYACYPVVIEQLLEAL</sequence>
<evidence type="ECO:0000256" key="3">
    <source>
        <dbReference type="ARBA" id="ARBA00022755"/>
    </source>
</evidence>
<evidence type="ECO:0000256" key="4">
    <source>
        <dbReference type="HAMAP-Rule" id="MF_01930"/>
    </source>
</evidence>
<feature type="domain" description="Formyl transferase N-terminal" evidence="5">
    <location>
        <begin position="3"/>
        <end position="181"/>
    </location>
</feature>
<comment type="similarity">
    <text evidence="4">Belongs to the GART family.</text>
</comment>
<dbReference type="NCBIfam" id="TIGR00639">
    <property type="entry name" value="PurN"/>
    <property type="match status" value="1"/>
</dbReference>
<protein>
    <recommendedName>
        <fullName evidence="4">Phosphoribosylglycinamide formyltransferase</fullName>
        <ecNumber evidence="4">2.1.2.2</ecNumber>
    </recommendedName>
    <alternativeName>
        <fullName evidence="4">5'-phosphoribosylglycinamide transformylase</fullName>
    </alternativeName>
    <alternativeName>
        <fullName evidence="4">GAR transformylase</fullName>
        <shortName evidence="4">GART</shortName>
    </alternativeName>
</protein>
<dbReference type="GO" id="GO:0004644">
    <property type="term" value="F:phosphoribosylglycinamide formyltransferase activity"/>
    <property type="evidence" value="ECO:0007669"/>
    <property type="project" value="UniProtKB-UniRule"/>
</dbReference>
<evidence type="ECO:0000259" key="5">
    <source>
        <dbReference type="Pfam" id="PF00551"/>
    </source>
</evidence>
<dbReference type="Proteomes" id="UP000886740">
    <property type="component" value="Unassembled WGS sequence"/>
</dbReference>
<dbReference type="AlphaFoldDB" id="A0A9D1X9C2"/>
<keyword evidence="2 4" id="KW-0808">Transferase</keyword>
<reference evidence="6" key="2">
    <citation type="submission" date="2021-04" db="EMBL/GenBank/DDBJ databases">
        <authorList>
            <person name="Gilroy R."/>
        </authorList>
    </citation>
    <scope>NUCLEOTIDE SEQUENCE</scope>
    <source>
        <strain evidence="6">ChiGjej6B6-14162</strain>
    </source>
</reference>
<evidence type="ECO:0000313" key="7">
    <source>
        <dbReference type="Proteomes" id="UP000886740"/>
    </source>
</evidence>
<dbReference type="EC" id="2.1.2.2" evidence="4"/>
<dbReference type="Gene3D" id="3.40.50.170">
    <property type="entry name" value="Formyl transferase, N-terminal domain"/>
    <property type="match status" value="1"/>
</dbReference>
<dbReference type="Pfam" id="PF00551">
    <property type="entry name" value="Formyl_trans_N"/>
    <property type="match status" value="1"/>
</dbReference>
<dbReference type="PANTHER" id="PTHR43369">
    <property type="entry name" value="PHOSPHORIBOSYLGLYCINAMIDE FORMYLTRANSFERASE"/>
    <property type="match status" value="1"/>
</dbReference>
<accession>A0A9D1X9C2</accession>
<dbReference type="GO" id="GO:0006189">
    <property type="term" value="P:'de novo' IMP biosynthetic process"/>
    <property type="evidence" value="ECO:0007669"/>
    <property type="project" value="UniProtKB-UniRule"/>
</dbReference>
<reference evidence="6" key="1">
    <citation type="journal article" date="2021" name="PeerJ">
        <title>Extensive microbial diversity within the chicken gut microbiome revealed by metagenomics and culture.</title>
        <authorList>
            <person name="Gilroy R."/>
            <person name="Ravi A."/>
            <person name="Getino M."/>
            <person name="Pursley I."/>
            <person name="Horton D.L."/>
            <person name="Alikhan N.F."/>
            <person name="Baker D."/>
            <person name="Gharbi K."/>
            <person name="Hall N."/>
            <person name="Watson M."/>
            <person name="Adriaenssens E.M."/>
            <person name="Foster-Nyarko E."/>
            <person name="Jarju S."/>
            <person name="Secka A."/>
            <person name="Antonio M."/>
            <person name="Oren A."/>
            <person name="Chaudhuri R.R."/>
            <person name="La Ragione R."/>
            <person name="Hildebrand F."/>
            <person name="Pallen M.J."/>
        </authorList>
    </citation>
    <scope>NUCLEOTIDE SEQUENCE</scope>
    <source>
        <strain evidence="6">ChiGjej6B6-14162</strain>
    </source>
</reference>
<evidence type="ECO:0000256" key="2">
    <source>
        <dbReference type="ARBA" id="ARBA00022679"/>
    </source>
</evidence>
<dbReference type="InterPro" id="IPR002376">
    <property type="entry name" value="Formyl_transf_N"/>
</dbReference>
<dbReference type="CDD" id="cd08645">
    <property type="entry name" value="FMT_core_GART"/>
    <property type="match status" value="1"/>
</dbReference>
<proteinExistence type="inferred from homology"/>
<evidence type="ECO:0000256" key="1">
    <source>
        <dbReference type="ARBA" id="ARBA00005054"/>
    </source>
</evidence>
<dbReference type="PANTHER" id="PTHR43369:SF2">
    <property type="entry name" value="PHOSPHORIBOSYLGLYCINAMIDE FORMYLTRANSFERASE"/>
    <property type="match status" value="1"/>
</dbReference>
<comment type="caution">
    <text evidence="4">Lacks conserved residue(s) required for the propagation of feature annotation.</text>
</comment>
<feature type="binding site" evidence="4">
    <location>
        <position position="59"/>
    </location>
    <ligand>
        <name>(6R)-10-formyltetrahydrofolate</name>
        <dbReference type="ChEBI" id="CHEBI:195366"/>
    </ligand>
</feature>
<feature type="binding site" evidence="4">
    <location>
        <begin position="12"/>
        <end position="14"/>
    </location>
    <ligand>
        <name>N(1)-(5-phospho-beta-D-ribosyl)glycinamide</name>
        <dbReference type="ChEBI" id="CHEBI:143788"/>
    </ligand>
</feature>
<feature type="binding site" evidence="4">
    <location>
        <position position="101"/>
    </location>
    <ligand>
        <name>(6R)-10-formyltetrahydrofolate</name>
        <dbReference type="ChEBI" id="CHEBI:195366"/>
    </ligand>
</feature>
<gene>
    <name evidence="4 6" type="primary">purN</name>
    <name evidence="6" type="ORF">H9977_07945</name>
</gene>
<keyword evidence="3 4" id="KW-0658">Purine biosynthesis</keyword>
<dbReference type="HAMAP" id="MF_01930">
    <property type="entry name" value="PurN"/>
    <property type="match status" value="1"/>
</dbReference>
<comment type="pathway">
    <text evidence="1 4">Purine metabolism; IMP biosynthesis via de novo pathway; N(2)-formyl-N(1)-(5-phospho-D-ribosyl)glycinamide from N(1)-(5-phospho-D-ribosyl)glycinamide (10-formyl THF route): step 1/1.</text>
</comment>
<comment type="function">
    <text evidence="4">Catalyzes the transfer of a formyl group from 10-formyltetrahydrofolate to 5-phospho-ribosyl-glycinamide (GAR), producing 5-phospho-ribosyl-N-formylglycinamide (FGAR) and tetrahydrofolate.</text>
</comment>
<dbReference type="InterPro" id="IPR004607">
    <property type="entry name" value="GART"/>
</dbReference>
<organism evidence="6 7">
    <name type="scientific">Candidatus Parabacteroides intestinipullorum</name>
    <dbReference type="NCBI Taxonomy" id="2838723"/>
    <lineage>
        <taxon>Bacteria</taxon>
        <taxon>Pseudomonadati</taxon>
        <taxon>Bacteroidota</taxon>
        <taxon>Bacteroidia</taxon>
        <taxon>Bacteroidales</taxon>
        <taxon>Tannerellaceae</taxon>
        <taxon>Parabacteroides</taxon>
    </lineage>
</organism>
<comment type="catalytic activity">
    <reaction evidence="4">
        <text>N(1)-(5-phospho-beta-D-ribosyl)glycinamide + (6R)-10-formyltetrahydrofolate = N(2)-formyl-N(1)-(5-phospho-beta-D-ribosyl)glycinamide + (6S)-5,6,7,8-tetrahydrofolate + H(+)</text>
        <dbReference type="Rhea" id="RHEA:15053"/>
        <dbReference type="ChEBI" id="CHEBI:15378"/>
        <dbReference type="ChEBI" id="CHEBI:57453"/>
        <dbReference type="ChEBI" id="CHEBI:143788"/>
        <dbReference type="ChEBI" id="CHEBI:147286"/>
        <dbReference type="ChEBI" id="CHEBI:195366"/>
        <dbReference type="EC" id="2.1.2.2"/>
    </reaction>
</comment>
<comment type="caution">
    <text evidence="6">The sequence shown here is derived from an EMBL/GenBank/DDBJ whole genome shotgun (WGS) entry which is preliminary data.</text>
</comment>
<dbReference type="InterPro" id="IPR036477">
    <property type="entry name" value="Formyl_transf_N_sf"/>
</dbReference>
<name>A0A9D1X9C2_9BACT</name>
<feature type="site" description="Raises pKa of active site His" evidence="4">
    <location>
        <position position="144"/>
    </location>
</feature>
<dbReference type="EMBL" id="DXEL01000055">
    <property type="protein sequence ID" value="HIX74946.1"/>
    <property type="molecule type" value="Genomic_DNA"/>
</dbReference>
<evidence type="ECO:0000313" key="6">
    <source>
        <dbReference type="EMBL" id="HIX74946.1"/>
    </source>
</evidence>
<dbReference type="GO" id="GO:0005829">
    <property type="term" value="C:cytosol"/>
    <property type="evidence" value="ECO:0007669"/>
    <property type="project" value="TreeGrafter"/>
</dbReference>
<dbReference type="SUPFAM" id="SSF53328">
    <property type="entry name" value="Formyltransferase"/>
    <property type="match status" value="1"/>
</dbReference>
<feature type="active site" description="Proton donor" evidence="4">
    <location>
        <position position="103"/>
    </location>
</feature>